<dbReference type="GO" id="GO:0060567">
    <property type="term" value="P:negative regulation of termination of DNA-templated transcription"/>
    <property type="evidence" value="ECO:0007669"/>
    <property type="project" value="InterPro"/>
</dbReference>
<comment type="similarity">
    <text evidence="1">Belongs to the phage antitermination Q type 1 family.</text>
</comment>
<accession>A0A1B8Q925</accession>
<evidence type="ECO:0000256" key="1">
    <source>
        <dbReference type="ARBA" id="ARBA00010234"/>
    </source>
</evidence>
<dbReference type="STRING" id="34059.A9308_00650"/>
<evidence type="ECO:0000313" key="5">
    <source>
        <dbReference type="EMBL" id="OBX73787.1"/>
    </source>
</evidence>
<proteinExistence type="inferred from homology"/>
<evidence type="ECO:0000256" key="3">
    <source>
        <dbReference type="ARBA" id="ARBA00023125"/>
    </source>
</evidence>
<organism evidence="5 6">
    <name type="scientific">Faucicola atlantae</name>
    <dbReference type="NCBI Taxonomy" id="34059"/>
    <lineage>
        <taxon>Bacteria</taxon>
        <taxon>Pseudomonadati</taxon>
        <taxon>Pseudomonadota</taxon>
        <taxon>Gammaproteobacteria</taxon>
        <taxon>Moraxellales</taxon>
        <taxon>Moraxellaceae</taxon>
        <taxon>Faucicola</taxon>
    </lineage>
</organism>
<dbReference type="Pfam" id="PF06530">
    <property type="entry name" value="Phage_antitermQ"/>
    <property type="match status" value="1"/>
</dbReference>
<dbReference type="GO" id="GO:0003677">
    <property type="term" value="F:DNA binding"/>
    <property type="evidence" value="ECO:0007669"/>
    <property type="project" value="UniProtKB-KW"/>
</dbReference>
<evidence type="ECO:0000313" key="6">
    <source>
        <dbReference type="Proteomes" id="UP000092508"/>
    </source>
</evidence>
<protein>
    <recommendedName>
        <fullName evidence="7">Phage antitermination protein Q</fullName>
    </recommendedName>
</protein>
<gene>
    <name evidence="5" type="ORF">A9308_00650</name>
</gene>
<evidence type="ECO:0008006" key="7">
    <source>
        <dbReference type="Google" id="ProtNLM"/>
    </source>
</evidence>
<name>A0A1B8Q925_9GAMM</name>
<dbReference type="InterPro" id="IPR010534">
    <property type="entry name" value="Phage_933W_GpQ"/>
</dbReference>
<dbReference type="AlphaFoldDB" id="A0A1B8Q925"/>
<dbReference type="EMBL" id="LZMZ01000051">
    <property type="protein sequence ID" value="OBX73787.1"/>
    <property type="molecule type" value="Genomic_DNA"/>
</dbReference>
<comment type="caution">
    <text evidence="5">The sequence shown here is derived from an EMBL/GenBank/DDBJ whole genome shotgun (WGS) entry which is preliminary data.</text>
</comment>
<dbReference type="RefSeq" id="WP_067238528.1">
    <property type="nucleotide sequence ID" value="NZ_LZMZ01000051.1"/>
</dbReference>
<evidence type="ECO:0000256" key="4">
    <source>
        <dbReference type="ARBA" id="ARBA00023163"/>
    </source>
</evidence>
<keyword evidence="3" id="KW-0238">DNA-binding</keyword>
<keyword evidence="2" id="KW-0805">Transcription regulation</keyword>
<reference evidence="5 6" key="1">
    <citation type="submission" date="2016-06" db="EMBL/GenBank/DDBJ databases">
        <title>Draft genome of Moraxella atlantae CCUG 66109.</title>
        <authorList>
            <person name="Salva-Serra F."/>
            <person name="Engstrom-Jakobsson H."/>
            <person name="Thorell K."/>
            <person name="Gonzales-Siles L."/>
            <person name="Karlsson R."/>
            <person name="Boulund F."/>
            <person name="Engstrand L."/>
            <person name="Kristiansson E."/>
            <person name="Moore E."/>
        </authorList>
    </citation>
    <scope>NUCLEOTIDE SEQUENCE [LARGE SCALE GENOMIC DNA]</scope>
    <source>
        <strain evidence="5 6">CCUG 66109</strain>
    </source>
</reference>
<keyword evidence="4" id="KW-0804">Transcription</keyword>
<evidence type="ECO:0000256" key="2">
    <source>
        <dbReference type="ARBA" id="ARBA00023015"/>
    </source>
</evidence>
<sequence length="129" mass="14610">MSKQTVGFVDLYEWGRWVRQDSDRLGYQSPWLLLMRNNVQISRTPAPAISDDEAMTIDAAVAKLARHSLVLHRVLCYHYICGWSLRRIARAYLTPLEYGADSNKRVSVYAAQALLARAEGFVHGTIENG</sequence>
<dbReference type="Proteomes" id="UP000092508">
    <property type="component" value="Unassembled WGS sequence"/>
</dbReference>
<dbReference type="OrthoDB" id="6648393at2"/>